<gene>
    <name evidence="2" type="ORF">M9Y10_030103</name>
</gene>
<feature type="region of interest" description="Disordered" evidence="1">
    <location>
        <begin position="1"/>
        <end position="67"/>
    </location>
</feature>
<comment type="caution">
    <text evidence="2">The sequence shown here is derived from an EMBL/GenBank/DDBJ whole genome shotgun (WGS) entry which is preliminary data.</text>
</comment>
<reference evidence="2 3" key="1">
    <citation type="submission" date="2024-04" db="EMBL/GenBank/DDBJ databases">
        <title>Tritrichomonas musculus Genome.</title>
        <authorList>
            <person name="Alves-Ferreira E."/>
            <person name="Grigg M."/>
            <person name="Lorenzi H."/>
            <person name="Galac M."/>
        </authorList>
    </citation>
    <scope>NUCLEOTIDE SEQUENCE [LARGE SCALE GENOMIC DNA]</scope>
    <source>
        <strain evidence="2 3">EAF2021</strain>
    </source>
</reference>
<dbReference type="Proteomes" id="UP001470230">
    <property type="component" value="Unassembled WGS sequence"/>
</dbReference>
<proteinExistence type="predicted"/>
<protein>
    <submittedName>
        <fullName evidence="2">Uncharacterized protein</fullName>
    </submittedName>
</protein>
<organism evidence="2 3">
    <name type="scientific">Tritrichomonas musculus</name>
    <dbReference type="NCBI Taxonomy" id="1915356"/>
    <lineage>
        <taxon>Eukaryota</taxon>
        <taxon>Metamonada</taxon>
        <taxon>Parabasalia</taxon>
        <taxon>Tritrichomonadida</taxon>
        <taxon>Tritrichomonadidae</taxon>
        <taxon>Tritrichomonas</taxon>
    </lineage>
</organism>
<evidence type="ECO:0000256" key="1">
    <source>
        <dbReference type="SAM" id="MobiDB-lite"/>
    </source>
</evidence>
<feature type="compositionally biased region" description="Basic and acidic residues" evidence="1">
    <location>
        <begin position="1"/>
        <end position="16"/>
    </location>
</feature>
<feature type="compositionally biased region" description="Basic and acidic residues" evidence="1">
    <location>
        <begin position="26"/>
        <end position="46"/>
    </location>
</feature>
<sequence>MSEQEQKERGPPEHGGPRGGHGGPRGGKEGEGHHGPPPEGKGHGDPHGGPGGKGPHQKRDVEAEGNK</sequence>
<name>A0ABR2KP10_9EUKA</name>
<evidence type="ECO:0000313" key="3">
    <source>
        <dbReference type="Proteomes" id="UP001470230"/>
    </source>
</evidence>
<evidence type="ECO:0000313" key="2">
    <source>
        <dbReference type="EMBL" id="KAK8892852.1"/>
    </source>
</evidence>
<keyword evidence="3" id="KW-1185">Reference proteome</keyword>
<feature type="compositionally biased region" description="Basic and acidic residues" evidence="1">
    <location>
        <begin position="57"/>
        <end position="67"/>
    </location>
</feature>
<accession>A0ABR2KP10</accession>
<dbReference type="EMBL" id="JAPFFF010000004">
    <property type="protein sequence ID" value="KAK8892852.1"/>
    <property type="molecule type" value="Genomic_DNA"/>
</dbReference>